<proteinExistence type="inferred from homology"/>
<evidence type="ECO:0000256" key="1">
    <source>
        <dbReference type="ARBA" id="ARBA00006135"/>
    </source>
</evidence>
<dbReference type="NCBIfam" id="TIGR02775">
    <property type="entry name" value="TrbG_Ti"/>
    <property type="match status" value="1"/>
</dbReference>
<evidence type="ECO:0000313" key="3">
    <source>
        <dbReference type="EMBL" id="PZN69427.1"/>
    </source>
</evidence>
<dbReference type="EMBL" id="QJPH01000577">
    <property type="protein sequence ID" value="PZN69427.1"/>
    <property type="molecule type" value="Genomic_DNA"/>
</dbReference>
<protein>
    <submittedName>
        <fullName evidence="3">P-type conjugative transfer protein TrbG</fullName>
    </submittedName>
</protein>
<dbReference type="InterPro" id="IPR038161">
    <property type="entry name" value="VirB9/CagX/TrbG_C_sf"/>
</dbReference>
<keyword evidence="2" id="KW-0732">Signal</keyword>
<dbReference type="AlphaFoldDB" id="A0A2W4SCG6"/>
<reference evidence="3 4" key="1">
    <citation type="journal article" date="2018" name="Aquat. Microb. Ecol.">
        <title>Gammaproteobacterial methanotrophs dominate.</title>
        <authorList>
            <person name="Rissanen A.J."/>
            <person name="Saarenheimo J."/>
            <person name="Tiirola M."/>
            <person name="Peura S."/>
            <person name="Aalto S.L."/>
            <person name="Karvinen A."/>
            <person name="Nykanen H."/>
        </authorList>
    </citation>
    <scope>NUCLEOTIDE SEQUENCE [LARGE SCALE GENOMIC DNA]</scope>
    <source>
        <strain evidence="3">AMbin10</strain>
    </source>
</reference>
<evidence type="ECO:0000256" key="2">
    <source>
        <dbReference type="ARBA" id="ARBA00022729"/>
    </source>
</evidence>
<organism evidence="3 4">
    <name type="scientific">Candidatus Methylumidiphilus alinenensis</name>
    <dbReference type="NCBI Taxonomy" id="2202197"/>
    <lineage>
        <taxon>Bacteria</taxon>
        <taxon>Pseudomonadati</taxon>
        <taxon>Pseudomonadota</taxon>
        <taxon>Gammaproteobacteria</taxon>
        <taxon>Methylococcales</taxon>
        <taxon>Candidatus Methylumidiphilus</taxon>
    </lineage>
</organism>
<evidence type="ECO:0000313" key="4">
    <source>
        <dbReference type="Proteomes" id="UP000249396"/>
    </source>
</evidence>
<comment type="caution">
    <text evidence="3">The sequence shown here is derived from an EMBL/GenBank/DDBJ whole genome shotgun (WGS) entry which is preliminary data.</text>
</comment>
<dbReference type="InterPro" id="IPR014142">
    <property type="entry name" value="TrbG_Ti"/>
</dbReference>
<gene>
    <name evidence="3" type="primary">trbG</name>
    <name evidence="3" type="ORF">DM484_29780</name>
</gene>
<sequence>MDVYLPDKSELQLTPQEKSAIAIADRWKAESANGIKPVGGQDGTIRFLFGASQPSIVCAVLQVCDVELQPGEQVNSIHLGDSVRWFVEPAITGYGPSEVQHLIIKPQDVNLDTSLIVTTNHRTYNFRLRSHRTQFMPRVSFAYPEDAVKKWEEIKLRETKELAKATLPETGEYMGNLNFDYAIDGSGRWKPVRVYNDGKKTIIQMPAAMAQTEAPTLLVVRGNDSIFPWGQSAEEILVNYRVQNDRYIVDMIFDKAILIAGVGSNQERVTITRGVKK</sequence>
<dbReference type="Gene3D" id="2.60.40.2500">
    <property type="match status" value="1"/>
</dbReference>
<accession>A0A2W4SCG6</accession>
<dbReference type="InterPro" id="IPR033645">
    <property type="entry name" value="VirB9/CagX/TrbG_C"/>
</dbReference>
<dbReference type="NCBIfam" id="NF010460">
    <property type="entry name" value="PRK13885.1"/>
    <property type="match status" value="1"/>
</dbReference>
<dbReference type="InterPro" id="IPR010258">
    <property type="entry name" value="Conjugal_tfr_TrbG/VirB9/CagX"/>
</dbReference>
<comment type="similarity">
    <text evidence="1">Belongs to the TrbG/VirB9 family.</text>
</comment>
<dbReference type="Proteomes" id="UP000249396">
    <property type="component" value="Unassembled WGS sequence"/>
</dbReference>
<dbReference type="Pfam" id="PF03524">
    <property type="entry name" value="CagX"/>
    <property type="match status" value="1"/>
</dbReference>
<dbReference type="CDD" id="cd06911">
    <property type="entry name" value="VirB9_CagX_TrbG"/>
    <property type="match status" value="1"/>
</dbReference>
<name>A0A2W4SCG6_9GAMM</name>